<dbReference type="InterPro" id="IPR001667">
    <property type="entry name" value="DDH_dom"/>
</dbReference>
<dbReference type="Pfam" id="PF02272">
    <property type="entry name" value="DHHA1"/>
    <property type="match status" value="1"/>
</dbReference>
<evidence type="ECO:0000256" key="5">
    <source>
        <dbReference type="ARBA" id="ARBA00022839"/>
    </source>
</evidence>
<dbReference type="KEGG" id="soa:G3M56_013990"/>
<dbReference type="Pfam" id="PF01368">
    <property type="entry name" value="DHH"/>
    <property type="match status" value="1"/>
</dbReference>
<sequence length="574" mass="61441">MSVTSSPAPPVRRWSAAKINAHQGSAPAITGDPVVDALLKLRGIGPDIAEPFLNPNLGNLTDPLSLPQMEPAAKRVLAAIAAGESIALYGDYDVDGVTSLSILKFGIEALGGRVHCFLPHRMDEGYGLSDDGIERLLNECQPDLVLAVDCGTTSKAEGEILAAQGIDLIVIDHHQGAEETFPPAIAIVNPQLGPDQHYLCSAGLAFKFLHALQKIDPSHRKAFDLRSVLDLAAVGTVADLVPLEDDNRLLVTAGLKRLANTQHPGLRALIQVAAVGERPIASDIGFRIGPRLNAAGRLDSALDALHLLTAGDDAEALAIASALDAQNRERQTIEAEVLKSALAQIEALHGSDLPAALVLAEPEWHPGVVGIVASRIMRRFHRPTFIIGFDESGMGKGSGRSIQGINLVEHIDKARHLLVKGGGHAAAAGISVQRDQIDSFRAALTASIAATTPAEVFIPEISPDIETSVDQLNLDLLNRLDQVAPFGMGNPEPLMIVRHAGCVGEPRKLKDKHWKFRITDESGGTPIDAIWFSGCETHPELPAGPWDIAFMLQRNVWRGRESVQLLIRDLRTSE</sequence>
<dbReference type="EMBL" id="CP066776">
    <property type="protein sequence ID" value="QQL44957.1"/>
    <property type="molecule type" value="Genomic_DNA"/>
</dbReference>
<dbReference type="PANTHER" id="PTHR30255">
    <property type="entry name" value="SINGLE-STRANDED-DNA-SPECIFIC EXONUCLEASE RECJ"/>
    <property type="match status" value="1"/>
</dbReference>
<dbReference type="GO" id="GO:0003676">
    <property type="term" value="F:nucleic acid binding"/>
    <property type="evidence" value="ECO:0007669"/>
    <property type="project" value="InterPro"/>
</dbReference>
<evidence type="ECO:0000313" key="9">
    <source>
        <dbReference type="EMBL" id="QQL44957.1"/>
    </source>
</evidence>
<dbReference type="Gene3D" id="3.10.310.30">
    <property type="match status" value="1"/>
</dbReference>
<dbReference type="GO" id="GO:0006281">
    <property type="term" value="P:DNA repair"/>
    <property type="evidence" value="ECO:0007669"/>
    <property type="project" value="InterPro"/>
</dbReference>
<proteinExistence type="inferred from homology"/>
<evidence type="ECO:0000313" key="10">
    <source>
        <dbReference type="Proteomes" id="UP000475117"/>
    </source>
</evidence>
<protein>
    <recommendedName>
        <fullName evidence="2">Single-stranded-DNA-specific exonuclease RecJ</fullName>
    </recommendedName>
</protein>
<evidence type="ECO:0000259" key="7">
    <source>
        <dbReference type="Pfam" id="PF02272"/>
    </source>
</evidence>
<evidence type="ECO:0000256" key="3">
    <source>
        <dbReference type="ARBA" id="ARBA00022722"/>
    </source>
</evidence>
<dbReference type="Proteomes" id="UP000475117">
    <property type="component" value="Chromosome"/>
</dbReference>
<gene>
    <name evidence="9" type="primary">recJ</name>
    <name evidence="9" type="ORF">G3M56_013990</name>
</gene>
<reference evidence="9 10" key="1">
    <citation type="submission" date="2020-12" db="EMBL/GenBank/DDBJ databases">
        <title>Sulforoseuscoccus oceanibium gen. nov., sp. nov., a representative of the phylum Verrucomicrobia with special cytoplasmic membrane, and proposal of Sulforoseuscoccusaceae fam. nov.</title>
        <authorList>
            <person name="Xi F."/>
        </authorList>
    </citation>
    <scope>NUCLEOTIDE SEQUENCE [LARGE SCALE GENOMIC DNA]</scope>
    <source>
        <strain evidence="9 10">T37</strain>
    </source>
</reference>
<name>A0A6B3L6N8_9BACT</name>
<keyword evidence="3" id="KW-0540">Nuclease</keyword>
<evidence type="ECO:0000256" key="4">
    <source>
        <dbReference type="ARBA" id="ARBA00022801"/>
    </source>
</evidence>
<feature type="domain" description="DDH" evidence="6">
    <location>
        <begin position="86"/>
        <end position="236"/>
    </location>
</feature>
<evidence type="ECO:0000256" key="2">
    <source>
        <dbReference type="ARBA" id="ARBA00019841"/>
    </source>
</evidence>
<evidence type="ECO:0000256" key="1">
    <source>
        <dbReference type="ARBA" id="ARBA00005915"/>
    </source>
</evidence>
<feature type="domain" description="RecJ OB" evidence="8">
    <location>
        <begin position="464"/>
        <end position="569"/>
    </location>
</feature>
<organism evidence="9 10">
    <name type="scientific">Sulfuriroseicoccus oceanibius</name>
    <dbReference type="NCBI Taxonomy" id="2707525"/>
    <lineage>
        <taxon>Bacteria</taxon>
        <taxon>Pseudomonadati</taxon>
        <taxon>Verrucomicrobiota</taxon>
        <taxon>Verrucomicrobiia</taxon>
        <taxon>Verrucomicrobiales</taxon>
        <taxon>Verrucomicrobiaceae</taxon>
        <taxon>Sulfuriroseicoccus</taxon>
    </lineage>
</organism>
<dbReference type="GO" id="GO:0008409">
    <property type="term" value="F:5'-3' exonuclease activity"/>
    <property type="evidence" value="ECO:0007669"/>
    <property type="project" value="InterPro"/>
</dbReference>
<comment type="similarity">
    <text evidence="1">Belongs to the RecJ family.</text>
</comment>
<dbReference type="RefSeq" id="WP_164365303.1">
    <property type="nucleotide sequence ID" value="NZ_CP066776.1"/>
</dbReference>
<dbReference type="InterPro" id="IPR051673">
    <property type="entry name" value="SSDNA_exonuclease_RecJ"/>
</dbReference>
<dbReference type="AlphaFoldDB" id="A0A6B3L6N8"/>
<evidence type="ECO:0000259" key="6">
    <source>
        <dbReference type="Pfam" id="PF01368"/>
    </source>
</evidence>
<accession>A0A6B3L6N8</accession>
<dbReference type="PANTHER" id="PTHR30255:SF2">
    <property type="entry name" value="SINGLE-STRANDED-DNA-SPECIFIC EXONUCLEASE RECJ"/>
    <property type="match status" value="1"/>
</dbReference>
<keyword evidence="10" id="KW-1185">Reference proteome</keyword>
<dbReference type="InterPro" id="IPR003156">
    <property type="entry name" value="DHHA1_dom"/>
</dbReference>
<keyword evidence="4" id="KW-0378">Hydrolase</keyword>
<dbReference type="InterPro" id="IPR041122">
    <property type="entry name" value="RecJ_OB"/>
</dbReference>
<dbReference type="InterPro" id="IPR004610">
    <property type="entry name" value="RecJ"/>
</dbReference>
<keyword evidence="5 9" id="KW-0269">Exonuclease</keyword>
<evidence type="ECO:0000259" key="8">
    <source>
        <dbReference type="Pfam" id="PF17768"/>
    </source>
</evidence>
<feature type="domain" description="DHHA1" evidence="7">
    <location>
        <begin position="357"/>
        <end position="448"/>
    </location>
</feature>
<dbReference type="Gene3D" id="3.90.1640.30">
    <property type="match status" value="1"/>
</dbReference>
<dbReference type="Pfam" id="PF17768">
    <property type="entry name" value="RecJ_OB"/>
    <property type="match status" value="1"/>
</dbReference>
<dbReference type="GO" id="GO:0006310">
    <property type="term" value="P:DNA recombination"/>
    <property type="evidence" value="ECO:0007669"/>
    <property type="project" value="InterPro"/>
</dbReference>
<dbReference type="InterPro" id="IPR038763">
    <property type="entry name" value="DHH_sf"/>
</dbReference>
<dbReference type="NCBIfam" id="TIGR00644">
    <property type="entry name" value="recJ"/>
    <property type="match status" value="1"/>
</dbReference>
<dbReference type="SUPFAM" id="SSF64182">
    <property type="entry name" value="DHH phosphoesterases"/>
    <property type="match status" value="1"/>
</dbReference>